<keyword evidence="3" id="KW-1003">Cell membrane</keyword>
<dbReference type="Proteomes" id="UP000070612">
    <property type="component" value="Unassembled WGS sequence"/>
</dbReference>
<feature type="transmembrane region" description="Helical" evidence="7">
    <location>
        <begin position="45"/>
        <end position="64"/>
    </location>
</feature>
<evidence type="ECO:0000256" key="1">
    <source>
        <dbReference type="ARBA" id="ARBA00004651"/>
    </source>
</evidence>
<dbReference type="STRING" id="59750.AWC31_08660"/>
<dbReference type="EMBL" id="LGTW01000016">
    <property type="protein sequence ID" value="KWX21944.1"/>
    <property type="molecule type" value="Genomic_DNA"/>
</dbReference>
<dbReference type="InterPro" id="IPR003416">
    <property type="entry name" value="MgtC/SapB/SrpB/YhiD_fam"/>
</dbReference>
<comment type="similarity">
    <text evidence="2">Belongs to the MgtC/SapB family.</text>
</comment>
<dbReference type="PANTHER" id="PTHR33778">
    <property type="entry name" value="PROTEIN MGTC"/>
    <property type="match status" value="1"/>
</dbReference>
<keyword evidence="5 7" id="KW-1133">Transmembrane helix</keyword>
<sequence length="243" mass="25302">MDLWLADPPFFGGPGQGTRQLIELFVAFGLTALIGLEREVQGKSAGLRTQTIVGTAAALILLVSKYGFSDVLAEGTVVVDPSRVAAQIVSGIGFLGAGIIIFRRGSVHGLTTAAAVWESAAIGMAAGAGLLLLACTVTVMHFVIVLGFMPLARRLAARLSGSVRMHVTYEEGRGVMRELLQACDRRQWQLTDLATDAPGEPLGADGRSGVVLTLSGSGILNAPTVLAAIDGVTAIHQLDEDPD</sequence>
<accession>A0A132PI58</accession>
<keyword evidence="4 7" id="KW-0812">Transmembrane</keyword>
<name>A0A132PI58_9MYCO</name>
<dbReference type="GO" id="GO:0005886">
    <property type="term" value="C:plasma membrane"/>
    <property type="evidence" value="ECO:0007669"/>
    <property type="project" value="UniProtKB-SubCell"/>
</dbReference>
<evidence type="ECO:0000256" key="3">
    <source>
        <dbReference type="ARBA" id="ARBA00022475"/>
    </source>
</evidence>
<dbReference type="PATRIC" id="fig|59750.3.peg.1859"/>
<reference evidence="9 10" key="1">
    <citation type="submission" date="2015-07" db="EMBL/GenBank/DDBJ databases">
        <title>A draft genome sequence of Mycobacterium wolinskyi.</title>
        <authorList>
            <person name="de Man T.J."/>
            <person name="Perry K.A."/>
            <person name="Coulliette A.D."/>
            <person name="Jensen B."/>
            <person name="Toney N.C."/>
            <person name="Limbago B.M."/>
            <person name="Noble-Wang J."/>
        </authorList>
    </citation>
    <scope>NUCLEOTIDE SEQUENCE [LARGE SCALE GENOMIC DNA]</scope>
    <source>
        <strain evidence="9 10">CDC_01</strain>
    </source>
</reference>
<feature type="transmembrane region" description="Helical" evidence="7">
    <location>
        <begin position="20"/>
        <end position="36"/>
    </location>
</feature>
<gene>
    <name evidence="9" type="ORF">AFM11_22545</name>
</gene>
<organism evidence="9 10">
    <name type="scientific">Mycolicibacterium wolinskyi</name>
    <dbReference type="NCBI Taxonomy" id="59750"/>
    <lineage>
        <taxon>Bacteria</taxon>
        <taxon>Bacillati</taxon>
        <taxon>Actinomycetota</taxon>
        <taxon>Actinomycetes</taxon>
        <taxon>Mycobacteriales</taxon>
        <taxon>Mycobacteriaceae</taxon>
        <taxon>Mycolicibacterium</taxon>
    </lineage>
</organism>
<evidence type="ECO:0000256" key="5">
    <source>
        <dbReference type="ARBA" id="ARBA00022989"/>
    </source>
</evidence>
<evidence type="ECO:0000313" key="10">
    <source>
        <dbReference type="Proteomes" id="UP000070612"/>
    </source>
</evidence>
<proteinExistence type="inferred from homology"/>
<keyword evidence="10" id="KW-1185">Reference proteome</keyword>
<evidence type="ECO:0000313" key="9">
    <source>
        <dbReference type="EMBL" id="KWX21944.1"/>
    </source>
</evidence>
<evidence type="ECO:0000259" key="8">
    <source>
        <dbReference type="Pfam" id="PF02308"/>
    </source>
</evidence>
<feature type="domain" description="MgtC/SapB/SrpB/YhiD N-terminal" evidence="8">
    <location>
        <begin position="24"/>
        <end position="153"/>
    </location>
</feature>
<evidence type="ECO:0000256" key="2">
    <source>
        <dbReference type="ARBA" id="ARBA00009298"/>
    </source>
</evidence>
<comment type="subcellular location">
    <subcellularLocation>
        <location evidence="1">Cell membrane</location>
        <topology evidence="1">Multi-pass membrane protein</topology>
    </subcellularLocation>
</comment>
<dbReference type="InterPro" id="IPR049177">
    <property type="entry name" value="MgtC_SapB_SrpB_YhiD_N"/>
</dbReference>
<evidence type="ECO:0000256" key="4">
    <source>
        <dbReference type="ARBA" id="ARBA00022692"/>
    </source>
</evidence>
<comment type="caution">
    <text evidence="9">The sequence shown here is derived from an EMBL/GenBank/DDBJ whole genome shotgun (WGS) entry which is preliminary data.</text>
</comment>
<dbReference type="PANTHER" id="PTHR33778:SF1">
    <property type="entry name" value="MAGNESIUM TRANSPORTER YHID-RELATED"/>
    <property type="match status" value="1"/>
</dbReference>
<feature type="transmembrane region" description="Helical" evidence="7">
    <location>
        <begin position="84"/>
        <end position="102"/>
    </location>
</feature>
<keyword evidence="6 7" id="KW-0472">Membrane</keyword>
<dbReference type="AlphaFoldDB" id="A0A132PI58"/>
<evidence type="ECO:0000256" key="7">
    <source>
        <dbReference type="SAM" id="Phobius"/>
    </source>
</evidence>
<dbReference type="PRINTS" id="PR01837">
    <property type="entry name" value="MGTCSAPBPROT"/>
</dbReference>
<dbReference type="Pfam" id="PF02308">
    <property type="entry name" value="MgtC"/>
    <property type="match status" value="1"/>
</dbReference>
<evidence type="ECO:0000256" key="6">
    <source>
        <dbReference type="ARBA" id="ARBA00023136"/>
    </source>
</evidence>
<protein>
    <submittedName>
        <fullName evidence="9">Mg2+ transporter-C (MgtC) family protein</fullName>
    </submittedName>
</protein>
<dbReference type="RefSeq" id="WP_067852757.1">
    <property type="nucleotide sequence ID" value="NZ_JBJZOV010000001.1"/>
</dbReference>